<dbReference type="SUPFAM" id="SSF110849">
    <property type="entry name" value="ParB/Sulfiredoxin"/>
    <property type="match status" value="1"/>
</dbReference>
<reference evidence="3 4" key="1">
    <citation type="submission" date="2018-06" db="EMBL/GenBank/DDBJ databases">
        <authorList>
            <consortium name="Pathogen Informatics"/>
            <person name="Doyle S."/>
        </authorList>
    </citation>
    <scope>NUCLEOTIDE SEQUENCE [LARGE SCALE GENOMIC DNA]</scope>
    <source>
        <strain evidence="3 4">NCTC13291</strain>
    </source>
</reference>
<dbReference type="RefSeq" id="WP_019463360.1">
    <property type="nucleotide sequence ID" value="NZ_AP031465.1"/>
</dbReference>
<dbReference type="InterPro" id="IPR003115">
    <property type="entry name" value="ParB_N"/>
</dbReference>
<dbReference type="AlphaFoldDB" id="A0A379PQY7"/>
<dbReference type="SUPFAM" id="SSF109709">
    <property type="entry name" value="KorB DNA-binding domain-like"/>
    <property type="match status" value="1"/>
</dbReference>
<dbReference type="Proteomes" id="UP000254919">
    <property type="component" value="Unassembled WGS sequence"/>
</dbReference>
<accession>A0A379PQY7</accession>
<dbReference type="GO" id="GO:0007059">
    <property type="term" value="P:chromosome segregation"/>
    <property type="evidence" value="ECO:0007669"/>
    <property type="project" value="TreeGrafter"/>
</dbReference>
<dbReference type="Pfam" id="PF02195">
    <property type="entry name" value="ParB_N"/>
    <property type="match status" value="1"/>
</dbReference>
<feature type="region of interest" description="Disordered" evidence="1">
    <location>
        <begin position="1"/>
        <end position="20"/>
    </location>
</feature>
<name>A0A379PQY7_9PROT</name>
<dbReference type="PANTHER" id="PTHR33375">
    <property type="entry name" value="CHROMOSOME-PARTITIONING PROTEIN PARB-RELATED"/>
    <property type="match status" value="1"/>
</dbReference>
<dbReference type="InterPro" id="IPR050336">
    <property type="entry name" value="Chromosome_partition/occlusion"/>
</dbReference>
<dbReference type="InterPro" id="IPR036086">
    <property type="entry name" value="ParB/Sulfiredoxin_sf"/>
</dbReference>
<evidence type="ECO:0000313" key="3">
    <source>
        <dbReference type="EMBL" id="SUE95519.1"/>
    </source>
</evidence>
<organism evidence="3 4">
    <name type="scientific">Roseomonas mucosa</name>
    <dbReference type="NCBI Taxonomy" id="207340"/>
    <lineage>
        <taxon>Bacteria</taxon>
        <taxon>Pseudomonadati</taxon>
        <taxon>Pseudomonadota</taxon>
        <taxon>Alphaproteobacteria</taxon>
        <taxon>Acetobacterales</taxon>
        <taxon>Roseomonadaceae</taxon>
        <taxon>Roseomonas</taxon>
    </lineage>
</organism>
<feature type="compositionally biased region" description="Low complexity" evidence="1">
    <location>
        <begin position="574"/>
        <end position="583"/>
    </location>
</feature>
<gene>
    <name evidence="3" type="ORF">NCTC13291_04407</name>
</gene>
<protein>
    <submittedName>
        <fullName evidence="3">Plasmid partitioning protein</fullName>
    </submittedName>
</protein>
<dbReference type="PANTHER" id="PTHR33375:SF7">
    <property type="entry name" value="CHROMOSOME 2-PARTITIONING PROTEIN PARB-RELATED"/>
    <property type="match status" value="1"/>
</dbReference>
<feature type="region of interest" description="Disordered" evidence="1">
    <location>
        <begin position="531"/>
        <end position="583"/>
    </location>
</feature>
<dbReference type="Gene3D" id="1.10.10.2830">
    <property type="match status" value="1"/>
</dbReference>
<evidence type="ECO:0000259" key="2">
    <source>
        <dbReference type="SMART" id="SM00470"/>
    </source>
</evidence>
<dbReference type="GO" id="GO:0005694">
    <property type="term" value="C:chromosome"/>
    <property type="evidence" value="ECO:0007669"/>
    <property type="project" value="TreeGrafter"/>
</dbReference>
<evidence type="ECO:0000256" key="1">
    <source>
        <dbReference type="SAM" id="MobiDB-lite"/>
    </source>
</evidence>
<dbReference type="Gene3D" id="3.90.1530.10">
    <property type="entry name" value="Conserved hypothetical protein from pyrococcus furiosus pfu- 392566-001, ParB domain"/>
    <property type="match status" value="1"/>
</dbReference>
<proteinExistence type="predicted"/>
<dbReference type="EMBL" id="UGVN01000003">
    <property type="protein sequence ID" value="SUE95519.1"/>
    <property type="molecule type" value="Genomic_DNA"/>
</dbReference>
<dbReference type="SMART" id="SM00470">
    <property type="entry name" value="ParB"/>
    <property type="match status" value="1"/>
</dbReference>
<evidence type="ECO:0000313" key="4">
    <source>
        <dbReference type="Proteomes" id="UP000254919"/>
    </source>
</evidence>
<feature type="compositionally biased region" description="Acidic residues" evidence="1">
    <location>
        <begin position="541"/>
        <end position="550"/>
    </location>
</feature>
<feature type="compositionally biased region" description="Basic and acidic residues" evidence="1">
    <location>
        <begin position="1"/>
        <end position="19"/>
    </location>
</feature>
<feature type="domain" description="ParB-like N-terminal" evidence="2">
    <location>
        <begin position="4"/>
        <end position="92"/>
    </location>
</feature>
<sequence length="583" mass="63183">MKLIEIDPKKLRDNPENPRRTMAGPEADALLLANVQAVGILQPPTARERDGEVVLIAGHRRRDVAIKAKLKSIHVLIREDSDDVVAGADGVRAFAENIVRTNMNPVDQWRAVEALVSEDWTPEAISTAMNMSVRRVNVLRHMTHILPAMLTQMARGDMPTEQQLRTIGLASAEEQASVWKSQKPKRNERANWHMISHGLDKRRVSFTLAKFGAAETEAFGIVWEDDLFAPGDTDPRFTTQVDAFLQAQRSWLEANLPEAGVMLGMDEYYRPQLPPRAQQVYSSRPGPSDTVGYYVNHRTFEVDTVLFRMPEPTQRRASTGGGTDEDYVTPKAVRPDLTQKGEAMVGDLRTEALHAAFAEAEISDHALIGLLVLALAGLNVSVRSGAHGNDVGSGERCSLAAAITEGGVLTADPAALRAAARGMLRQALSCRVGFSSSGTVARIAGIAVDADAWLPTTATEEFLGNLSKAAIERTAITTNVLPRNTGKATRAAIVEHLKGRTFLHPLVRFDFTDEERRQAEANRARAAEMAALRRGGHATDDGAEDEEGIDNPEHLLAGDEEEGPGAGVMPPPGGAEVPAARAV</sequence>